<dbReference type="GO" id="GO:0016740">
    <property type="term" value="F:transferase activity"/>
    <property type="evidence" value="ECO:0007669"/>
    <property type="project" value="UniProtKB-KW"/>
</dbReference>
<dbReference type="EMBL" id="CP071446">
    <property type="protein sequence ID" value="QTA38531.1"/>
    <property type="molecule type" value="Genomic_DNA"/>
</dbReference>
<protein>
    <submittedName>
        <fullName evidence="1">Nucleotidyl transferase AbiEii/AbiGii toxin family protein</fullName>
    </submittedName>
</protein>
<proteinExistence type="predicted"/>
<sequence length="205" mass="24342">MKNLKEKQRKTLEILLSLDILSDFYLAGGTSLLIKYDHRPSEDFDFFLFPEKSFKLDIYEKSLQKYHLENFKIIYKDNGTLLFTLNGVKVSLFHYPYSLLEKPGKIDGVFIASDKDIACMKASAISSKGLKKDFFDLWILIQIHNWELKDLINMLKTKYKEYNTSIFVKSLTYFEDAEKNKDFQIIETNWDKIKKFFRDFVKSLY</sequence>
<keyword evidence="2" id="KW-1185">Reference proteome</keyword>
<dbReference type="InterPro" id="IPR014942">
    <property type="entry name" value="AbiEii"/>
</dbReference>
<evidence type="ECO:0000313" key="2">
    <source>
        <dbReference type="Proteomes" id="UP000671862"/>
    </source>
</evidence>
<organism evidence="1 2">
    <name type="scientific">Thermosipho ferrireducens</name>
    <dbReference type="NCBI Taxonomy" id="2571116"/>
    <lineage>
        <taxon>Bacteria</taxon>
        <taxon>Thermotogati</taxon>
        <taxon>Thermotogota</taxon>
        <taxon>Thermotogae</taxon>
        <taxon>Thermotogales</taxon>
        <taxon>Fervidobacteriaceae</taxon>
        <taxon>Thermosipho</taxon>
    </lineage>
</organism>
<gene>
    <name evidence="1" type="ORF">JYK00_03160</name>
</gene>
<name>A0ABX7S7F3_9BACT</name>
<dbReference type="Proteomes" id="UP000671862">
    <property type="component" value="Chromosome"/>
</dbReference>
<dbReference type="Gene3D" id="3.10.450.620">
    <property type="entry name" value="JHP933, nucleotidyltransferase-like core domain"/>
    <property type="match status" value="1"/>
</dbReference>
<dbReference type="RefSeq" id="WP_207567248.1">
    <property type="nucleotide sequence ID" value="NZ_CP071446.1"/>
</dbReference>
<evidence type="ECO:0000313" key="1">
    <source>
        <dbReference type="EMBL" id="QTA38531.1"/>
    </source>
</evidence>
<dbReference type="Pfam" id="PF08843">
    <property type="entry name" value="AbiEii"/>
    <property type="match status" value="1"/>
</dbReference>
<keyword evidence="1" id="KW-0808">Transferase</keyword>
<reference evidence="1 2" key="1">
    <citation type="submission" date="2021-03" db="EMBL/GenBank/DDBJ databases">
        <title>Thermosipho ferrireducens sp.nov., an anaerobic thermophilic iron-reducing bacterium isolated from a deep-sea hydrothermal sulfide deposits.</title>
        <authorList>
            <person name="Zeng X."/>
            <person name="Chen Y."/>
            <person name="Shao Z."/>
        </authorList>
    </citation>
    <scope>NUCLEOTIDE SEQUENCE [LARGE SCALE GENOMIC DNA]</scope>
    <source>
        <strain evidence="1 2">JL129W03</strain>
    </source>
</reference>
<accession>A0ABX7S7F3</accession>